<feature type="chain" id="PRO_5044002533" description="DUF4218 domain-containing protein" evidence="1">
    <location>
        <begin position="25"/>
        <end position="181"/>
    </location>
</feature>
<dbReference type="InterPro" id="IPR025452">
    <property type="entry name" value="DUF4218"/>
</dbReference>
<dbReference type="Pfam" id="PF13960">
    <property type="entry name" value="DUF4218"/>
    <property type="match status" value="1"/>
</dbReference>
<protein>
    <recommendedName>
        <fullName evidence="2">DUF4218 domain-containing protein</fullName>
    </recommendedName>
</protein>
<keyword evidence="1" id="KW-0732">Signal</keyword>
<proteinExistence type="predicted"/>
<evidence type="ECO:0000313" key="3">
    <source>
        <dbReference type="EMBL" id="KAL0318308.1"/>
    </source>
</evidence>
<evidence type="ECO:0000259" key="2">
    <source>
        <dbReference type="Pfam" id="PF13960"/>
    </source>
</evidence>
<dbReference type="PANTHER" id="PTHR48258:SF4">
    <property type="entry name" value="DUF4216 DOMAIN-CONTAINING PROTEIN"/>
    <property type="match status" value="1"/>
</dbReference>
<reference evidence="3" key="1">
    <citation type="submission" date="2020-06" db="EMBL/GenBank/DDBJ databases">
        <authorList>
            <person name="Li T."/>
            <person name="Hu X."/>
            <person name="Zhang T."/>
            <person name="Song X."/>
            <person name="Zhang H."/>
            <person name="Dai N."/>
            <person name="Sheng W."/>
            <person name="Hou X."/>
            <person name="Wei L."/>
        </authorList>
    </citation>
    <scope>NUCLEOTIDE SEQUENCE</scope>
    <source>
        <strain evidence="3">G01</strain>
        <tissue evidence="3">Leaf</tissue>
    </source>
</reference>
<name>A0AAW2LJ86_9LAMI</name>
<dbReference type="AlphaFoldDB" id="A0AAW2LJ86"/>
<gene>
    <name evidence="3" type="ORF">Sangu_1987000</name>
</gene>
<dbReference type="PANTHER" id="PTHR48258">
    <property type="entry name" value="DUF4218 DOMAIN-CONTAINING PROTEIN-RELATED"/>
    <property type="match status" value="1"/>
</dbReference>
<comment type="caution">
    <text evidence="3">The sequence shown here is derived from an EMBL/GenBank/DDBJ whole genome shotgun (WGS) entry which is preliminary data.</text>
</comment>
<dbReference type="EMBL" id="JACGWK010000013">
    <property type="protein sequence ID" value="KAL0318308.1"/>
    <property type="molecule type" value="Genomic_DNA"/>
</dbReference>
<organism evidence="3">
    <name type="scientific">Sesamum angustifolium</name>
    <dbReference type="NCBI Taxonomy" id="2727405"/>
    <lineage>
        <taxon>Eukaryota</taxon>
        <taxon>Viridiplantae</taxon>
        <taxon>Streptophyta</taxon>
        <taxon>Embryophyta</taxon>
        <taxon>Tracheophyta</taxon>
        <taxon>Spermatophyta</taxon>
        <taxon>Magnoliopsida</taxon>
        <taxon>eudicotyledons</taxon>
        <taxon>Gunneridae</taxon>
        <taxon>Pentapetalae</taxon>
        <taxon>asterids</taxon>
        <taxon>lamiids</taxon>
        <taxon>Lamiales</taxon>
        <taxon>Pedaliaceae</taxon>
        <taxon>Sesamum</taxon>
    </lineage>
</organism>
<feature type="signal peptide" evidence="1">
    <location>
        <begin position="1"/>
        <end position="24"/>
    </location>
</feature>
<feature type="domain" description="DUF4218" evidence="2">
    <location>
        <begin position="20"/>
        <end position="128"/>
    </location>
</feature>
<accession>A0AAW2LJ86</accession>
<sequence>MFLKHVWSALTDVSLLLLSICSTTLDVTKQHELEHSVTVIMCNLEKIFFSAFFEAIEHLIIHLPYDTHIGVPVQYRSMYPIERFVRDFKKKLNKKAHVNASIVEEIDLFSPHYFESGVHCRRNRLSRNDGLTSNEDRIQRSTFSHLGRASGVSKKRWLNGSKRHIIETYILCNCEGVTPYE</sequence>
<evidence type="ECO:0000256" key="1">
    <source>
        <dbReference type="SAM" id="SignalP"/>
    </source>
</evidence>
<reference evidence="3" key="2">
    <citation type="journal article" date="2024" name="Plant">
        <title>Genomic evolution and insights into agronomic trait innovations of Sesamum species.</title>
        <authorList>
            <person name="Miao H."/>
            <person name="Wang L."/>
            <person name="Qu L."/>
            <person name="Liu H."/>
            <person name="Sun Y."/>
            <person name="Le M."/>
            <person name="Wang Q."/>
            <person name="Wei S."/>
            <person name="Zheng Y."/>
            <person name="Lin W."/>
            <person name="Duan Y."/>
            <person name="Cao H."/>
            <person name="Xiong S."/>
            <person name="Wang X."/>
            <person name="Wei L."/>
            <person name="Li C."/>
            <person name="Ma Q."/>
            <person name="Ju M."/>
            <person name="Zhao R."/>
            <person name="Li G."/>
            <person name="Mu C."/>
            <person name="Tian Q."/>
            <person name="Mei H."/>
            <person name="Zhang T."/>
            <person name="Gao T."/>
            <person name="Zhang H."/>
        </authorList>
    </citation>
    <scope>NUCLEOTIDE SEQUENCE</scope>
    <source>
        <strain evidence="3">G01</strain>
    </source>
</reference>